<accession>A0ABV0TY46</accession>
<keyword evidence="2" id="KW-1133">Transmembrane helix</keyword>
<feature type="compositionally biased region" description="Polar residues" evidence="1">
    <location>
        <begin position="95"/>
        <end position="104"/>
    </location>
</feature>
<protein>
    <submittedName>
        <fullName evidence="3">Uncharacterized protein</fullName>
    </submittedName>
</protein>
<comment type="caution">
    <text evidence="3">The sequence shown here is derived from an EMBL/GenBank/DDBJ whole genome shotgun (WGS) entry which is preliminary data.</text>
</comment>
<reference evidence="3 4" key="1">
    <citation type="submission" date="2021-06" db="EMBL/GenBank/DDBJ databases">
        <authorList>
            <person name="Palmer J.M."/>
        </authorList>
    </citation>
    <scope>NUCLEOTIDE SEQUENCE [LARGE SCALE GENOMIC DNA]</scope>
    <source>
        <strain evidence="4">if_2019</strain>
        <tissue evidence="3">Muscle</tissue>
    </source>
</reference>
<organism evidence="3 4">
    <name type="scientific">Ilyodon furcidens</name>
    <name type="common">goldbreast splitfin</name>
    <dbReference type="NCBI Taxonomy" id="33524"/>
    <lineage>
        <taxon>Eukaryota</taxon>
        <taxon>Metazoa</taxon>
        <taxon>Chordata</taxon>
        <taxon>Craniata</taxon>
        <taxon>Vertebrata</taxon>
        <taxon>Euteleostomi</taxon>
        <taxon>Actinopterygii</taxon>
        <taxon>Neopterygii</taxon>
        <taxon>Teleostei</taxon>
        <taxon>Neoteleostei</taxon>
        <taxon>Acanthomorphata</taxon>
        <taxon>Ovalentaria</taxon>
        <taxon>Atherinomorphae</taxon>
        <taxon>Cyprinodontiformes</taxon>
        <taxon>Goodeidae</taxon>
        <taxon>Ilyodon</taxon>
    </lineage>
</organism>
<feature type="region of interest" description="Disordered" evidence="1">
    <location>
        <begin position="51"/>
        <end position="104"/>
    </location>
</feature>
<dbReference type="EMBL" id="JAHRIQ010047491">
    <property type="protein sequence ID" value="MEQ2236543.1"/>
    <property type="molecule type" value="Genomic_DNA"/>
</dbReference>
<gene>
    <name evidence="3" type="ORF">ILYODFUR_013901</name>
</gene>
<evidence type="ECO:0000256" key="1">
    <source>
        <dbReference type="SAM" id="MobiDB-lite"/>
    </source>
</evidence>
<feature type="compositionally biased region" description="Polar residues" evidence="1">
    <location>
        <begin position="78"/>
        <end position="87"/>
    </location>
</feature>
<name>A0ABV0TY46_9TELE</name>
<keyword evidence="2" id="KW-0812">Transmembrane</keyword>
<keyword evidence="4" id="KW-1185">Reference proteome</keyword>
<sequence length="104" mass="11493">MKLEQTFLWFSFMFCLLLLPFAVMAVQGQIRAQRRHVLIFLNEGLGATTERATPAKVTAKRNPGDRPLRNQDSDDLSEMQSAESFVTTGYPGPDQSGSESKGGV</sequence>
<evidence type="ECO:0000256" key="2">
    <source>
        <dbReference type="SAM" id="Phobius"/>
    </source>
</evidence>
<evidence type="ECO:0000313" key="4">
    <source>
        <dbReference type="Proteomes" id="UP001482620"/>
    </source>
</evidence>
<evidence type="ECO:0000313" key="3">
    <source>
        <dbReference type="EMBL" id="MEQ2236543.1"/>
    </source>
</evidence>
<proteinExistence type="predicted"/>
<feature type="compositionally biased region" description="Basic and acidic residues" evidence="1">
    <location>
        <begin position="62"/>
        <end position="72"/>
    </location>
</feature>
<feature type="transmembrane region" description="Helical" evidence="2">
    <location>
        <begin position="6"/>
        <end position="26"/>
    </location>
</feature>
<keyword evidence="2" id="KW-0472">Membrane</keyword>
<dbReference type="Proteomes" id="UP001482620">
    <property type="component" value="Unassembled WGS sequence"/>
</dbReference>